<accession>A0A9D1XB38</accession>
<name>A0A9D1XB38_9BACT</name>
<evidence type="ECO:0000256" key="3">
    <source>
        <dbReference type="ARBA" id="ARBA00022679"/>
    </source>
</evidence>
<keyword evidence="2" id="KW-1277">Toxin-antitoxin system</keyword>
<dbReference type="Proteomes" id="UP000886740">
    <property type="component" value="Unassembled WGS sequence"/>
</dbReference>
<keyword evidence="3" id="KW-0808">Transferase</keyword>
<dbReference type="SUPFAM" id="SSF55729">
    <property type="entry name" value="Acyl-CoA N-acyltransferases (Nat)"/>
    <property type="match status" value="1"/>
</dbReference>
<dbReference type="InterPro" id="IPR000182">
    <property type="entry name" value="GNAT_dom"/>
</dbReference>
<protein>
    <submittedName>
        <fullName evidence="7">GNAT family N-acetyltransferase</fullName>
    </submittedName>
</protein>
<reference evidence="7" key="2">
    <citation type="submission" date="2021-04" db="EMBL/GenBank/DDBJ databases">
        <authorList>
            <person name="Gilroy R."/>
        </authorList>
    </citation>
    <scope>NUCLEOTIDE SEQUENCE</scope>
    <source>
        <strain evidence="7">ChiGjej6B6-14162</strain>
    </source>
</reference>
<evidence type="ECO:0000259" key="6">
    <source>
        <dbReference type="PROSITE" id="PS51186"/>
    </source>
</evidence>
<evidence type="ECO:0000313" key="8">
    <source>
        <dbReference type="Proteomes" id="UP000886740"/>
    </source>
</evidence>
<dbReference type="GO" id="GO:0016747">
    <property type="term" value="F:acyltransferase activity, transferring groups other than amino-acyl groups"/>
    <property type="evidence" value="ECO:0007669"/>
    <property type="project" value="InterPro"/>
</dbReference>
<dbReference type="EMBL" id="DXEL01000085">
    <property type="protein sequence ID" value="HIX75841.1"/>
    <property type="molecule type" value="Genomic_DNA"/>
</dbReference>
<evidence type="ECO:0000256" key="5">
    <source>
        <dbReference type="ARBA" id="ARBA00049880"/>
    </source>
</evidence>
<organism evidence="7 8">
    <name type="scientific">Candidatus Parabacteroides intestinipullorum</name>
    <dbReference type="NCBI Taxonomy" id="2838723"/>
    <lineage>
        <taxon>Bacteria</taxon>
        <taxon>Pseudomonadati</taxon>
        <taxon>Bacteroidota</taxon>
        <taxon>Bacteroidia</taxon>
        <taxon>Bacteroidales</taxon>
        <taxon>Tannerellaceae</taxon>
        <taxon>Parabacteroides</taxon>
    </lineage>
</organism>
<evidence type="ECO:0000256" key="4">
    <source>
        <dbReference type="ARBA" id="ARBA00023315"/>
    </source>
</evidence>
<keyword evidence="1" id="KW-0678">Repressor</keyword>
<comment type="catalytic activity">
    <reaction evidence="5">
        <text>glycyl-tRNA(Gly) + acetyl-CoA = N-acetylglycyl-tRNA(Gly) + CoA + H(+)</text>
        <dbReference type="Rhea" id="RHEA:81867"/>
        <dbReference type="Rhea" id="RHEA-COMP:9683"/>
        <dbReference type="Rhea" id="RHEA-COMP:19766"/>
        <dbReference type="ChEBI" id="CHEBI:15378"/>
        <dbReference type="ChEBI" id="CHEBI:57287"/>
        <dbReference type="ChEBI" id="CHEBI:57288"/>
        <dbReference type="ChEBI" id="CHEBI:78522"/>
        <dbReference type="ChEBI" id="CHEBI:232036"/>
    </reaction>
</comment>
<reference evidence="7" key="1">
    <citation type="journal article" date="2021" name="PeerJ">
        <title>Extensive microbial diversity within the chicken gut microbiome revealed by metagenomics and culture.</title>
        <authorList>
            <person name="Gilroy R."/>
            <person name="Ravi A."/>
            <person name="Getino M."/>
            <person name="Pursley I."/>
            <person name="Horton D.L."/>
            <person name="Alikhan N.F."/>
            <person name="Baker D."/>
            <person name="Gharbi K."/>
            <person name="Hall N."/>
            <person name="Watson M."/>
            <person name="Adriaenssens E.M."/>
            <person name="Foster-Nyarko E."/>
            <person name="Jarju S."/>
            <person name="Secka A."/>
            <person name="Antonio M."/>
            <person name="Oren A."/>
            <person name="Chaudhuri R.R."/>
            <person name="La Ragione R."/>
            <person name="Hildebrand F."/>
            <person name="Pallen M.J."/>
        </authorList>
    </citation>
    <scope>NUCLEOTIDE SEQUENCE</scope>
    <source>
        <strain evidence="7">ChiGjej6B6-14162</strain>
    </source>
</reference>
<dbReference type="InterPro" id="IPR016181">
    <property type="entry name" value="Acyl_CoA_acyltransferase"/>
</dbReference>
<feature type="domain" description="N-acetyltransferase" evidence="6">
    <location>
        <begin position="1"/>
        <end position="167"/>
    </location>
</feature>
<dbReference type="PANTHER" id="PTHR36449">
    <property type="entry name" value="ACETYLTRANSFERASE-RELATED"/>
    <property type="match status" value="1"/>
</dbReference>
<gene>
    <name evidence="7" type="ORF">H9977_12535</name>
</gene>
<evidence type="ECO:0000313" key="7">
    <source>
        <dbReference type="EMBL" id="HIX75841.1"/>
    </source>
</evidence>
<comment type="caution">
    <text evidence="7">The sequence shown here is derived from an EMBL/GenBank/DDBJ whole genome shotgun (WGS) entry which is preliminary data.</text>
</comment>
<dbReference type="PANTHER" id="PTHR36449:SF1">
    <property type="entry name" value="ACETYLTRANSFERASE"/>
    <property type="match status" value="1"/>
</dbReference>
<proteinExistence type="predicted"/>
<dbReference type="Pfam" id="PF13673">
    <property type="entry name" value="Acetyltransf_10"/>
    <property type="match status" value="1"/>
</dbReference>
<keyword evidence="4" id="KW-0012">Acyltransferase</keyword>
<dbReference type="PROSITE" id="PS51186">
    <property type="entry name" value="GNAT"/>
    <property type="match status" value="1"/>
</dbReference>
<evidence type="ECO:0000256" key="2">
    <source>
        <dbReference type="ARBA" id="ARBA00022649"/>
    </source>
</evidence>
<dbReference type="AlphaFoldDB" id="A0A9D1XB38"/>
<sequence length="169" mass="19944">MKLIKLTSDYELKPFNCDDTDLNNFLTEDAKNFINKRIGNTFLLMDNDHIAAYFCLFNDKISRIEASNAAWRKVKKQFPHKKHFNSYPAIKIGRFAVSVKYHHSGLGSKLMWALKHILNTEETYSTFRFLTVDAYLSAIPFYERNGFKMLVSEDNDKHTRLMYFDMMEM</sequence>
<dbReference type="Gene3D" id="3.40.630.30">
    <property type="match status" value="1"/>
</dbReference>
<evidence type="ECO:0000256" key="1">
    <source>
        <dbReference type="ARBA" id="ARBA00022491"/>
    </source>
</evidence>